<feature type="region of interest" description="Disordered" evidence="1">
    <location>
        <begin position="1"/>
        <end position="36"/>
    </location>
</feature>
<evidence type="ECO:0000256" key="1">
    <source>
        <dbReference type="SAM" id="MobiDB-lite"/>
    </source>
</evidence>
<name>A0ABN8M560_9CNID</name>
<reference evidence="2 3" key="1">
    <citation type="submission" date="2022-05" db="EMBL/GenBank/DDBJ databases">
        <authorList>
            <consortium name="Genoscope - CEA"/>
            <person name="William W."/>
        </authorList>
    </citation>
    <scope>NUCLEOTIDE SEQUENCE [LARGE SCALE GENOMIC DNA]</scope>
</reference>
<accession>A0ABN8M560</accession>
<evidence type="ECO:0000313" key="2">
    <source>
        <dbReference type="EMBL" id="CAH3023329.1"/>
    </source>
</evidence>
<sequence>MQMKAQAEGTKGEKTSDIQAAGSRGQIPVNKNRLTPMQTVTELPRMEVQLPEFDYSNTLVRRNSFKERPAEPPHPCFRKPGDGPGDVALDLEGARAKISGNKYLEHVLPDKI</sequence>
<evidence type="ECO:0000313" key="3">
    <source>
        <dbReference type="Proteomes" id="UP001159427"/>
    </source>
</evidence>
<gene>
    <name evidence="2" type="ORF">PEVE_00018896</name>
</gene>
<dbReference type="EMBL" id="CALNXI010000256">
    <property type="protein sequence ID" value="CAH3023329.1"/>
    <property type="molecule type" value="Genomic_DNA"/>
</dbReference>
<dbReference type="Proteomes" id="UP001159427">
    <property type="component" value="Unassembled WGS sequence"/>
</dbReference>
<comment type="caution">
    <text evidence="2">The sequence shown here is derived from an EMBL/GenBank/DDBJ whole genome shotgun (WGS) entry which is preliminary data.</text>
</comment>
<organism evidence="2 3">
    <name type="scientific">Porites evermanni</name>
    <dbReference type="NCBI Taxonomy" id="104178"/>
    <lineage>
        <taxon>Eukaryota</taxon>
        <taxon>Metazoa</taxon>
        <taxon>Cnidaria</taxon>
        <taxon>Anthozoa</taxon>
        <taxon>Hexacorallia</taxon>
        <taxon>Scleractinia</taxon>
        <taxon>Fungiina</taxon>
        <taxon>Poritidae</taxon>
        <taxon>Porites</taxon>
    </lineage>
</organism>
<protein>
    <submittedName>
        <fullName evidence="2">Uncharacterized protein</fullName>
    </submittedName>
</protein>
<keyword evidence="3" id="KW-1185">Reference proteome</keyword>
<proteinExistence type="predicted"/>